<proteinExistence type="predicted"/>
<dbReference type="PROSITE" id="PS51257">
    <property type="entry name" value="PROKAR_LIPOPROTEIN"/>
    <property type="match status" value="1"/>
</dbReference>
<dbReference type="CDD" id="cd15482">
    <property type="entry name" value="Sialidase_non-viral"/>
    <property type="match status" value="1"/>
</dbReference>
<dbReference type="PANTHER" id="PTHR47199">
    <property type="entry name" value="PHOTOSYSTEM II STABILITY/ASSEMBLY FACTOR HCF136, CHLOROPLASTIC"/>
    <property type="match status" value="1"/>
</dbReference>
<dbReference type="InterPro" id="IPR015943">
    <property type="entry name" value="WD40/YVTN_repeat-like_dom_sf"/>
</dbReference>
<dbReference type="EMBL" id="FQVT01000001">
    <property type="protein sequence ID" value="SHF53889.1"/>
    <property type="molecule type" value="Genomic_DNA"/>
</dbReference>
<name>A0A1M5CGM7_SALEC</name>
<gene>
    <name evidence="1" type="ORF">SAMN05444483_101515</name>
</gene>
<dbReference type="SUPFAM" id="SSF110296">
    <property type="entry name" value="Oligoxyloglucan reducing end-specific cellobiohydrolase"/>
    <property type="match status" value="1"/>
</dbReference>
<dbReference type="Gene3D" id="2.130.10.10">
    <property type="entry name" value="YVTN repeat-like/Quinoprotein amine dehydrogenase"/>
    <property type="match status" value="1"/>
</dbReference>
<accession>A0A1M5CGM7</accession>
<dbReference type="RefSeq" id="WP_072876363.1">
    <property type="nucleotide sequence ID" value="NZ_FQVT01000001.1"/>
</dbReference>
<dbReference type="InterPro" id="IPR002860">
    <property type="entry name" value="BNR_rpt"/>
</dbReference>
<evidence type="ECO:0000313" key="2">
    <source>
        <dbReference type="Proteomes" id="UP000183945"/>
    </source>
</evidence>
<dbReference type="Pfam" id="PF02012">
    <property type="entry name" value="BNR"/>
    <property type="match status" value="1"/>
</dbReference>
<sequence length="353" mass="38796">MKKLFLLCLLAVFSCKSDTKSKEEISKTTPKDFTEVEIQEIFTNDSLSIRAIEIIGENIAFAANKGSFGMYNSQSKKWLTNTQKYDSLTPEFRAVAATENDFFMLSVGSPALLYKTGDSGNMELVYKEKHEKAFYDAMAFWNDSEGMAMGDPTDTCISIIITRDGGNTWKKLSCENLPKIKDGEAAFAASDSNITINGDNTWILTGGKTSRVYFSPDKGKSWEVFDTPLIDGKATTGGYSMDFYDEQKGIIVGGDYTNPSGKLANKAISKDGGKTWNLIAEGEEPGYKSSVNFVPGSKAKHIIATGFNGISYSKNSGRSWEQLSDEGFYTLKFKNDSVAYAAGKGRIAKLLFK</sequence>
<dbReference type="AlphaFoldDB" id="A0A1M5CGM7"/>
<dbReference type="PANTHER" id="PTHR47199:SF2">
    <property type="entry name" value="PHOTOSYSTEM II STABILITY_ASSEMBLY FACTOR HCF136, CHLOROPLASTIC"/>
    <property type="match status" value="1"/>
</dbReference>
<dbReference type="OrthoDB" id="9813892at2"/>
<keyword evidence="2" id="KW-1185">Reference proteome</keyword>
<dbReference type="Proteomes" id="UP000183945">
    <property type="component" value="Unassembled WGS sequence"/>
</dbReference>
<reference evidence="2" key="1">
    <citation type="submission" date="2016-11" db="EMBL/GenBank/DDBJ databases">
        <authorList>
            <person name="Varghese N."/>
            <person name="Submissions S."/>
        </authorList>
    </citation>
    <scope>NUCLEOTIDE SEQUENCE [LARGE SCALE GENOMIC DNA]</scope>
    <source>
        <strain evidence="2">DSM 24579</strain>
    </source>
</reference>
<dbReference type="STRING" id="1073325.SAMN05444483_101515"/>
<evidence type="ECO:0000313" key="1">
    <source>
        <dbReference type="EMBL" id="SHF53889.1"/>
    </source>
</evidence>
<protein>
    <submittedName>
        <fullName evidence="1">BNR/Asp-box repeat-containing protein</fullName>
    </submittedName>
</protein>
<organism evidence="1 2">
    <name type="scientific">Salegentibacter echinorum</name>
    <dbReference type="NCBI Taxonomy" id="1073325"/>
    <lineage>
        <taxon>Bacteria</taxon>
        <taxon>Pseudomonadati</taxon>
        <taxon>Bacteroidota</taxon>
        <taxon>Flavobacteriia</taxon>
        <taxon>Flavobacteriales</taxon>
        <taxon>Flavobacteriaceae</taxon>
        <taxon>Salegentibacter</taxon>
    </lineage>
</organism>